<dbReference type="PANTHER" id="PTHR30292">
    <property type="entry name" value="UNCHARACTERIZED PROTEIN YBGL-RELATED"/>
    <property type="match status" value="1"/>
</dbReference>
<accession>A0A0S4L111</accession>
<evidence type="ECO:0000313" key="2">
    <source>
        <dbReference type="Proteomes" id="UP000066284"/>
    </source>
</evidence>
<sequence>MKWLMNTIDLNSDLGEYDGEEFRLREAELMPLITSVNIACGAHAGNPTLMRRTARLAAEHGVAIGAHPGFPDRGDFGRGDRRASLDEVASLVLEQLTTLSQVLMEERLPLRHAKPHGALYHFVSWNPDAAESFVQTVAAFDRRLLIVAPAGSVLITRAERAGLGVVREAYVDRAYRADGTLVPRSHPDALLTTDQHVLRRLREIFDGFVTSVEGYRVLLHADSLCVHADTPRSVELARLIRAELESAGYRPASPTRP</sequence>
<dbReference type="InterPro" id="IPR005501">
    <property type="entry name" value="LamB/YcsF/PxpA-like"/>
</dbReference>
<evidence type="ECO:0008006" key="3">
    <source>
        <dbReference type="Google" id="ProtNLM"/>
    </source>
</evidence>
<dbReference type="AlphaFoldDB" id="A0A0S4L111"/>
<dbReference type="Gene3D" id="3.20.20.370">
    <property type="entry name" value="Glycoside hydrolase/deacetylase"/>
    <property type="match status" value="1"/>
</dbReference>
<dbReference type="RefSeq" id="WP_158023476.1">
    <property type="nucleotide sequence ID" value="NZ_LN885086.1"/>
</dbReference>
<dbReference type="CDD" id="cd10787">
    <property type="entry name" value="LamB_YcsF_like"/>
    <property type="match status" value="1"/>
</dbReference>
<dbReference type="PANTHER" id="PTHR30292:SF0">
    <property type="entry name" value="5-OXOPROLINASE SUBUNIT A"/>
    <property type="match status" value="1"/>
</dbReference>
<organism evidence="1 2">
    <name type="scientific">Candidatus Nitrospira inopinata</name>
    <dbReference type="NCBI Taxonomy" id="1715989"/>
    <lineage>
        <taxon>Bacteria</taxon>
        <taxon>Pseudomonadati</taxon>
        <taxon>Nitrospirota</taxon>
        <taxon>Nitrospiria</taxon>
        <taxon>Nitrospirales</taxon>
        <taxon>Nitrospiraceae</taxon>
        <taxon>Nitrospira</taxon>
    </lineage>
</organism>
<dbReference type="OrthoDB" id="9773478at2"/>
<dbReference type="InterPro" id="IPR011330">
    <property type="entry name" value="Glyco_hydro/deAcase_b/a-brl"/>
</dbReference>
<dbReference type="KEGG" id="nio:NITINOP_3369"/>
<dbReference type="GO" id="GO:0005975">
    <property type="term" value="P:carbohydrate metabolic process"/>
    <property type="evidence" value="ECO:0007669"/>
    <property type="project" value="InterPro"/>
</dbReference>
<keyword evidence="2" id="KW-1185">Reference proteome</keyword>
<reference evidence="2" key="1">
    <citation type="submission" date="2015-09" db="EMBL/GenBank/DDBJ databases">
        <authorList>
            <person name="Daims H."/>
        </authorList>
    </citation>
    <scope>NUCLEOTIDE SEQUENCE [LARGE SCALE GENOMIC DNA]</scope>
</reference>
<dbReference type="NCBIfam" id="NF003814">
    <property type="entry name" value="PRK05406.1-3"/>
    <property type="match status" value="1"/>
</dbReference>
<dbReference type="STRING" id="1715989.NITINOP_3369"/>
<evidence type="ECO:0000313" key="1">
    <source>
        <dbReference type="EMBL" id="CUQ68340.1"/>
    </source>
</evidence>
<name>A0A0S4L111_9BACT</name>
<dbReference type="Proteomes" id="UP000066284">
    <property type="component" value="Chromosome 1"/>
</dbReference>
<protein>
    <recommendedName>
        <fullName evidence="3">Lactam utilization protein, UPF0271 family</fullName>
    </recommendedName>
</protein>
<dbReference type="EMBL" id="LN885086">
    <property type="protein sequence ID" value="CUQ68340.1"/>
    <property type="molecule type" value="Genomic_DNA"/>
</dbReference>
<gene>
    <name evidence="1" type="ORF">NITINOP_3369</name>
</gene>
<dbReference type="Pfam" id="PF03746">
    <property type="entry name" value="LamB_YcsF"/>
    <property type="match status" value="1"/>
</dbReference>
<dbReference type="SUPFAM" id="SSF88713">
    <property type="entry name" value="Glycoside hydrolase/deacetylase"/>
    <property type="match status" value="1"/>
</dbReference>
<proteinExistence type="predicted"/>